<feature type="compositionally biased region" description="Polar residues" evidence="1">
    <location>
        <begin position="598"/>
        <end position="612"/>
    </location>
</feature>
<feature type="region of interest" description="Disordered" evidence="1">
    <location>
        <begin position="269"/>
        <end position="419"/>
    </location>
</feature>
<feature type="region of interest" description="Disordered" evidence="1">
    <location>
        <begin position="755"/>
        <end position="880"/>
    </location>
</feature>
<dbReference type="STRING" id="178035.A0A154P775"/>
<feature type="region of interest" description="Disordered" evidence="1">
    <location>
        <begin position="513"/>
        <end position="552"/>
    </location>
</feature>
<keyword evidence="2" id="KW-0472">Membrane</keyword>
<keyword evidence="4" id="KW-1185">Reference proteome</keyword>
<dbReference type="GO" id="GO:0071782">
    <property type="term" value="C:endoplasmic reticulum tubular network"/>
    <property type="evidence" value="ECO:0007669"/>
    <property type="project" value="TreeGrafter"/>
</dbReference>
<organism evidence="3 4">
    <name type="scientific">Dufourea novaeangliae</name>
    <name type="common">Sweat bee</name>
    <dbReference type="NCBI Taxonomy" id="178035"/>
    <lineage>
        <taxon>Eukaryota</taxon>
        <taxon>Metazoa</taxon>
        <taxon>Ecdysozoa</taxon>
        <taxon>Arthropoda</taxon>
        <taxon>Hexapoda</taxon>
        <taxon>Insecta</taxon>
        <taxon>Pterygota</taxon>
        <taxon>Neoptera</taxon>
        <taxon>Endopterygota</taxon>
        <taxon>Hymenoptera</taxon>
        <taxon>Apocrita</taxon>
        <taxon>Aculeata</taxon>
        <taxon>Apoidea</taxon>
        <taxon>Anthophila</taxon>
        <taxon>Halictidae</taxon>
        <taxon>Rophitinae</taxon>
        <taxon>Dufourea</taxon>
    </lineage>
</organism>
<feature type="transmembrane region" description="Helical" evidence="2">
    <location>
        <begin position="54"/>
        <end position="76"/>
    </location>
</feature>
<gene>
    <name evidence="3" type="ORF">WN55_08101</name>
</gene>
<dbReference type="AlphaFoldDB" id="A0A154P775"/>
<feature type="compositionally biased region" description="Low complexity" evidence="1">
    <location>
        <begin position="658"/>
        <end position="667"/>
    </location>
</feature>
<dbReference type="PANTHER" id="PTHR12300">
    <property type="entry name" value="HVA22-LIKE PROTEINS"/>
    <property type="match status" value="1"/>
</dbReference>
<evidence type="ECO:0000313" key="4">
    <source>
        <dbReference type="Proteomes" id="UP000076502"/>
    </source>
</evidence>
<protein>
    <submittedName>
        <fullName evidence="3">Receptor expression-enhancing protein 1</fullName>
    </submittedName>
</protein>
<dbReference type="OrthoDB" id="10009287at2759"/>
<dbReference type="GO" id="GO:0005789">
    <property type="term" value="C:endoplasmic reticulum membrane"/>
    <property type="evidence" value="ECO:0007669"/>
    <property type="project" value="TreeGrafter"/>
</dbReference>
<proteinExistence type="predicted"/>
<feature type="compositionally biased region" description="Polar residues" evidence="1">
    <location>
        <begin position="362"/>
        <end position="372"/>
    </location>
</feature>
<evidence type="ECO:0000313" key="3">
    <source>
        <dbReference type="EMBL" id="KZC07779.1"/>
    </source>
</evidence>
<feature type="compositionally biased region" description="Basic and acidic residues" evidence="1">
    <location>
        <begin position="835"/>
        <end position="854"/>
    </location>
</feature>
<feature type="compositionally biased region" description="Polar residues" evidence="1">
    <location>
        <begin position="535"/>
        <end position="544"/>
    </location>
</feature>
<accession>A0A154P775</accession>
<dbReference type="Proteomes" id="UP000076502">
    <property type="component" value="Unassembled WGS sequence"/>
</dbReference>
<evidence type="ECO:0000256" key="2">
    <source>
        <dbReference type="SAM" id="Phobius"/>
    </source>
</evidence>
<sequence length="880" mass="97456">MLFWRREGVCTSQSERSESPFRRLYSALIGYDAIGHCCVKAVPFFRFQVKWMMYWIVFALFTCAETFTDVFFSFWFPFYYEIKTILVIWLLSPATKGSSILYRRFVHPALIRRETEIDEALARATEQGYTAVLHLGSKGVNYATTVLMQTAIKLVSKLDPTVLYILHGSQSVSAISSSAKYQPTSTPKTELELRTAVTTAITETSSSRRSSIDYEDFDLEAEEASLVENASKVMSSSADEDTFKLPDKRKRYRHTTRGGGGLVQHLKKSYSLSDLTGEKEDENRNTSHMHDETDMAVEPRRRENVGRRGYSPRRTQSSSNRVEMYFSEVDVDVRQPMSREPTASLTNIRSSDDISSGYSSGEALQSSRSSQADPLVRTASVGARTRAKPRSTMKKTPEDAGEDSDSNDLPSSKHITIPTPLSHVTPEQALEILLLLAQNSNVADYIRFDRGSFVAGNDDSVGNTSQSGPEPEGAKAETIESKGDSSDPALATEIQIIQSIEVTTVPERSVIMENSVDDRPVSQTESQENKVESVANVSTSNEQPHSADPEEAERTITDELCQTKFDELKQLLSEAHKAVNNIVYTQEKLKGSNASIAESLSRNDASQNVETNESIKKDDSEEAPGEIEQPKESNNAAKVEAENDNVATLDVWTTPDVSRSNSDSLSSRAGKYNKKPAPKAPLTKSEEDLNETDSQNALKATLVIKTGTLKTFSNTGTTKDVFIAHVAEKSKGKKSKRQRTKEGFSKLLTIPKNIFHNAFNREHKGSTKTEDSASSDISAPESRSNSIEPQETIIELSPKMSISSQDTNTETDDKSENDTSIGSDSFVLAEATNQAEKEKIATNEAEKETNDDIPTKNPQSEIREMSQSPRAGKKLESDIY</sequence>
<dbReference type="PANTHER" id="PTHR12300:SF117">
    <property type="entry name" value="LP05237P-RELATED"/>
    <property type="match status" value="1"/>
</dbReference>
<dbReference type="GO" id="GO:0005881">
    <property type="term" value="C:cytoplasmic microtubule"/>
    <property type="evidence" value="ECO:0007669"/>
    <property type="project" value="TreeGrafter"/>
</dbReference>
<feature type="compositionally biased region" description="Polar residues" evidence="1">
    <location>
        <begin position="772"/>
        <end position="789"/>
    </location>
</feature>
<dbReference type="Pfam" id="PF03134">
    <property type="entry name" value="TB2_DP1_HVA22"/>
    <property type="match status" value="1"/>
</dbReference>
<dbReference type="GO" id="GO:0071786">
    <property type="term" value="P:endoplasmic reticulum tubular network organization"/>
    <property type="evidence" value="ECO:0007669"/>
    <property type="project" value="TreeGrafter"/>
</dbReference>
<evidence type="ECO:0000256" key="1">
    <source>
        <dbReference type="SAM" id="MobiDB-lite"/>
    </source>
</evidence>
<name>A0A154P775_DUFNO</name>
<feature type="region of interest" description="Disordered" evidence="1">
    <location>
        <begin position="453"/>
        <end position="488"/>
    </location>
</feature>
<keyword evidence="3" id="KW-0675">Receptor</keyword>
<dbReference type="InterPro" id="IPR004345">
    <property type="entry name" value="TB2_DP1_HVA22"/>
</dbReference>
<keyword evidence="2" id="KW-1133">Transmembrane helix</keyword>
<dbReference type="GO" id="GO:0008017">
    <property type="term" value="F:microtubule binding"/>
    <property type="evidence" value="ECO:0007669"/>
    <property type="project" value="TreeGrafter"/>
</dbReference>
<feature type="compositionally biased region" description="Basic and acidic residues" evidence="1">
    <location>
        <begin position="759"/>
        <end position="771"/>
    </location>
</feature>
<feature type="compositionally biased region" description="Polar residues" evidence="1">
    <location>
        <begin position="856"/>
        <end position="869"/>
    </location>
</feature>
<reference evidence="3 4" key="1">
    <citation type="submission" date="2015-07" db="EMBL/GenBank/DDBJ databases">
        <title>The genome of Dufourea novaeangliae.</title>
        <authorList>
            <person name="Pan H."/>
            <person name="Kapheim K."/>
        </authorList>
    </citation>
    <scope>NUCLEOTIDE SEQUENCE [LARGE SCALE GENOMIC DNA]</scope>
    <source>
        <strain evidence="3">0120121106</strain>
        <tissue evidence="3">Whole body</tissue>
    </source>
</reference>
<keyword evidence="2" id="KW-0812">Transmembrane</keyword>
<feature type="compositionally biased region" description="Basic and acidic residues" evidence="1">
    <location>
        <begin position="276"/>
        <end position="306"/>
    </location>
</feature>
<feature type="region of interest" description="Disordered" evidence="1">
    <location>
        <begin position="598"/>
        <end position="693"/>
    </location>
</feature>
<feature type="compositionally biased region" description="Basic and acidic residues" evidence="1">
    <location>
        <begin position="472"/>
        <end position="485"/>
    </location>
</feature>
<dbReference type="EMBL" id="KQ434829">
    <property type="protein sequence ID" value="KZC07779.1"/>
    <property type="molecule type" value="Genomic_DNA"/>
</dbReference>